<feature type="region of interest" description="Disordered" evidence="1">
    <location>
        <begin position="118"/>
        <end position="146"/>
    </location>
</feature>
<evidence type="ECO:0000313" key="5">
    <source>
        <dbReference type="EMBL" id="RCK79341.1"/>
    </source>
</evidence>
<dbReference type="Gene3D" id="6.10.340.10">
    <property type="match status" value="2"/>
</dbReference>
<sequence>MNMVLPQRRTGWGAVGRPLVVALAALIPLVALELGDAWRRQRRQEWNLRQEEERARQALETLAQSWSFADQMGRLGYEFREGASQGEDWAALAGRIFRPPFPRHELWVFRWPAGDGAGGRGAGGKAGGEAGGGPELVQGPARSRNGRRSMARIVDFLVGRARGRPRVRSHDELAGKLLRQVAGPCLDPEVIAASQRGRATPILHRHRPFWLLWDFVDSPNARAETVAWLVLVPGGPRTDRAALELACRDLEVRLPAVPGFLRLFPSPVGDVGPLFAARRRPPGAQPATVGNGGVSPLGGRAAAALGRWLRRLRQLRHLRRWERDGLPWMEPVGDWRFYAMPAVGARHLPFLLVKNRPPLGRPLSLHLALLVWPAVLLLTTARGLLLGRWPQVPLAGRFSALFLLAVILPWLLFAIAGIFYLQESRDTARHQLDLQLAAHLRQLDAGKERLDGEYLAAFRSLLRDPELAARLACAPRRAVAAPADSVSLRALGEDTFGDSALKAFIRQRFRGSIGQLPLAAVAVLDPGYGRCLEVAPDLDRDQILGALRVFLDALTRDLREQVRLTDPRFPLGPERDDPVVRMAQQGYESATGNSFAAEMAKERSHSFVFSIGRHQAVLLQDFILVDGRPRYALLVAYLDAAVDRLVLAQGRDQLCGRQPDLGLTAFSWEGGVLREALPWPGHYPAAWQEALAGVARAALRRGGQVAQVVPVGAVPASTAQAGWATIGFAPPDRLTVVAAPARKFSQVVLAAGADLGRIDRAVWTQAVWFLLFLLVSLAAALTLGQVTARHVVAPVQALHAALDRVAAGDLDQRLELTRSDELGRLAQSFTAMVAGLRERQALAGLLSAEAVAAIETSHDLAGGLAPRSFIGAVLVSDIRDFTTWCEREEPATVTRLLNRHFAAMTEVITAAGGRVHKFVGDAIQAVFPDDEPGPGTNAGRGAERAVRAGLGMLHQLDRLNAERQAAGEAPYRIGLGIAAGELMTGPVGAASRRDYALLGAPFAEAQALEPLSKEHPACPLVVSPAAVAQTGPYAARFKARPDGRGYVLATRDAVEPSGAASVVPKDEAHSRFAAAPSVSPSSGPLPWPEPPVGGSPSVPPAGGPAAPAAPAAAGVTASPAIGPRPGDGAPDRSPLRSWRRWLVYAVGAVWMSIPFLGGLAAWQTRLDLDRQARVARCQERHDEIIGRFRRAEAGLPLLEDHLETVIGRAVAQAFSGYRHPLLPAEETAGAALAPGGDRPVAREPGRPAAPLEAWQQVAAALRADLAGLGIEPWRVVMAECQPGSSPPPLAVAEGIADAAEEGFFRCFLHEAGAYYTDRPGVDQARLRSLLPIHLGLSMEVGHFFSERMGRLVLCRISGRPAWMFWQPLFCHHDGRVTGTSGEGAPQRLFGLLFLAIPRTDRLETDLDLRVRMHVEPDCELALLGQGEGGEVRSPGFPGWLARELSQHMPGWAPPGWLVTWEPDAANDPGRMSEARPEAPLSARPAVASRRLVVVSRVDEHLAAWHKHPGWWGTAVAAWLLVQVVWWRTAMAGGALARSLSGLLLTGMLSAGLLPLASALPLIERFHQEELDSLRRRTHLALQTALDDAERRVVLHRPLPWIWLSRVGRHPRLLRLARQAVRWRQARGIEDPTQASPALSQALRRIKERAGRLFPAIYPPEDPLRITVDSLRILTPRGEALGKGGEKTAVGGEESESMAAFARALGMIGKGILASLGQIADPAPTPGFQAGAMREEIGLTVGLEILRNIFGEDMYLQLLHRPGEPVNLIAGVGGITMLLEPMPDRRRPEFLFLSFYSFHTLELRRMRRLFAGPAVAARRPGLPPDLRLRFIGTEETTVGRLVAPERGGWIPDSRRLARWAAALRRPFAARVGSAGQEDLVEVRPGQINRNFLLLAAAPEQPLREVADRHRRDLQRLLALTVLITVLLALTAAGGLVDPVGALVEGMGRIEAGDHRFRLVVDRDDELGDLMRAFNRLARALEEREWMGTMVSKEARAALQTATAMRGERTLLMIGIPEFSARVAGLAPDALFAALTRQVEMVCGLCLAAGGDIDKVMGEKILVSFASPAATGAAGASVPASDRPGGAAVIEAFRGLVAVAATGRLPFPIVAGAARGPVIIGRLGAGAQYDFTVIGDPVNTAARLASLAEKEGPGTLLMPADLAVDLPPTVVAVPYGQVKVKGKQQALDLVKISAGGHRA</sequence>
<feature type="transmembrane region" description="Helical" evidence="2">
    <location>
        <begin position="766"/>
        <end position="786"/>
    </location>
</feature>
<evidence type="ECO:0000256" key="2">
    <source>
        <dbReference type="SAM" id="Phobius"/>
    </source>
</evidence>
<gene>
    <name evidence="5" type="ORF">OZSIB_0212</name>
</gene>
<feature type="domain" description="Guanylate cyclase" evidence="3">
    <location>
        <begin position="872"/>
        <end position="1009"/>
    </location>
</feature>
<dbReference type="PROSITE" id="PS50125">
    <property type="entry name" value="GUANYLATE_CYCLASE_2"/>
    <property type="match status" value="2"/>
</dbReference>
<dbReference type="InterPro" id="IPR029787">
    <property type="entry name" value="Nucleotide_cyclase"/>
</dbReference>
<dbReference type="GO" id="GO:0016020">
    <property type="term" value="C:membrane"/>
    <property type="evidence" value="ECO:0007669"/>
    <property type="project" value="InterPro"/>
</dbReference>
<name>A0A367ZPQ3_9BACT</name>
<dbReference type="PANTHER" id="PTHR43081">
    <property type="entry name" value="ADENYLATE CYCLASE, TERMINAL-DIFFERENTIATION SPECIFIC-RELATED"/>
    <property type="match status" value="1"/>
</dbReference>
<organism evidence="5 6">
    <name type="scientific">Candidatus Ozemobacter sibiricus</name>
    <dbReference type="NCBI Taxonomy" id="2268124"/>
    <lineage>
        <taxon>Bacteria</taxon>
        <taxon>Candidatus Ozemobacteria</taxon>
        <taxon>Candidatus Ozemobacterales</taxon>
        <taxon>Candidatus Ozemobacteraceae</taxon>
        <taxon>Candidatus Ozemobacter</taxon>
    </lineage>
</organism>
<dbReference type="GO" id="GO:0004016">
    <property type="term" value="F:adenylate cyclase activity"/>
    <property type="evidence" value="ECO:0007669"/>
    <property type="project" value="UniProtKB-ARBA"/>
</dbReference>
<proteinExistence type="predicted"/>
<dbReference type="PANTHER" id="PTHR43081:SF1">
    <property type="entry name" value="ADENYLATE CYCLASE, TERMINAL-DIFFERENTIATION SPECIFIC"/>
    <property type="match status" value="1"/>
</dbReference>
<keyword evidence="2" id="KW-0812">Transmembrane</keyword>
<protein>
    <submittedName>
        <fullName evidence="5">Adenylate cyclase</fullName>
    </submittedName>
</protein>
<feature type="transmembrane region" description="Helical" evidence="2">
    <location>
        <begin position="398"/>
        <end position="421"/>
    </location>
</feature>
<feature type="transmembrane region" description="Helical" evidence="2">
    <location>
        <begin position="1141"/>
        <end position="1162"/>
    </location>
</feature>
<feature type="compositionally biased region" description="Low complexity" evidence="1">
    <location>
        <begin position="1103"/>
        <end position="1120"/>
    </location>
</feature>
<dbReference type="InterPro" id="IPR003660">
    <property type="entry name" value="HAMP_dom"/>
</dbReference>
<feature type="compositionally biased region" description="Low complexity" evidence="1">
    <location>
        <begin position="1071"/>
        <end position="1082"/>
    </location>
</feature>
<reference evidence="5 6" key="1">
    <citation type="submission" date="2018-05" db="EMBL/GenBank/DDBJ databases">
        <title>A metagenomic window into the 2 km-deep terrestrial subsurface aquifer revealed taxonomically and functionally diverse microbial community comprising novel uncultured bacterial lineages.</title>
        <authorList>
            <person name="Kadnikov V.V."/>
            <person name="Mardanov A.V."/>
            <person name="Beletsky A.V."/>
            <person name="Banks D."/>
            <person name="Pimenov N.V."/>
            <person name="Frank Y.A."/>
            <person name="Karnachuk O.V."/>
            <person name="Ravin N.V."/>
        </authorList>
    </citation>
    <scope>NUCLEOTIDE SEQUENCE [LARGE SCALE GENOMIC DNA]</scope>
    <source>
        <strain evidence="5">BY5</strain>
    </source>
</reference>
<evidence type="ECO:0000259" key="3">
    <source>
        <dbReference type="PROSITE" id="PS50125"/>
    </source>
</evidence>
<dbReference type="SMART" id="SM00304">
    <property type="entry name" value="HAMP"/>
    <property type="match status" value="2"/>
</dbReference>
<feature type="domain" description="Guanylate cyclase" evidence="3">
    <location>
        <begin position="2008"/>
        <end position="2143"/>
    </location>
</feature>
<dbReference type="CDD" id="cd07302">
    <property type="entry name" value="CHD"/>
    <property type="match status" value="2"/>
</dbReference>
<comment type="caution">
    <text evidence="5">The sequence shown here is derived from an EMBL/GenBank/DDBJ whole genome shotgun (WGS) entry which is preliminary data.</text>
</comment>
<dbReference type="Pfam" id="PF00211">
    <property type="entry name" value="Guanylate_cyc"/>
    <property type="match status" value="1"/>
</dbReference>
<dbReference type="EMBL" id="QOQW01000014">
    <property type="protein sequence ID" value="RCK79341.1"/>
    <property type="molecule type" value="Genomic_DNA"/>
</dbReference>
<dbReference type="CDD" id="cd06225">
    <property type="entry name" value="HAMP"/>
    <property type="match status" value="2"/>
</dbReference>
<dbReference type="PROSITE" id="PS50885">
    <property type="entry name" value="HAMP"/>
    <property type="match status" value="2"/>
</dbReference>
<dbReference type="GO" id="GO:0009190">
    <property type="term" value="P:cyclic nucleotide biosynthetic process"/>
    <property type="evidence" value="ECO:0007669"/>
    <property type="project" value="InterPro"/>
</dbReference>
<dbReference type="SUPFAM" id="SSF55073">
    <property type="entry name" value="Nucleotide cyclase"/>
    <property type="match status" value="2"/>
</dbReference>
<dbReference type="GO" id="GO:0035556">
    <property type="term" value="P:intracellular signal transduction"/>
    <property type="evidence" value="ECO:0007669"/>
    <property type="project" value="InterPro"/>
</dbReference>
<dbReference type="InterPro" id="IPR050697">
    <property type="entry name" value="Adenylyl/Guanylyl_Cyclase_3/4"/>
</dbReference>
<dbReference type="Proteomes" id="UP000252355">
    <property type="component" value="Unassembled WGS sequence"/>
</dbReference>
<feature type="transmembrane region" description="Helical" evidence="2">
    <location>
        <begin position="12"/>
        <end position="34"/>
    </location>
</feature>
<dbReference type="Gene3D" id="3.30.70.1230">
    <property type="entry name" value="Nucleotide cyclase"/>
    <property type="match status" value="2"/>
</dbReference>
<feature type="compositionally biased region" description="Gly residues" evidence="1">
    <location>
        <begin position="118"/>
        <end position="134"/>
    </location>
</feature>
<keyword evidence="2" id="KW-0472">Membrane</keyword>
<dbReference type="SUPFAM" id="SSF158472">
    <property type="entry name" value="HAMP domain-like"/>
    <property type="match status" value="2"/>
</dbReference>
<feature type="domain" description="HAMP" evidence="4">
    <location>
        <begin position="789"/>
        <end position="841"/>
    </location>
</feature>
<dbReference type="SMART" id="SM00044">
    <property type="entry name" value="CYCc"/>
    <property type="match status" value="1"/>
</dbReference>
<dbReference type="InterPro" id="IPR001054">
    <property type="entry name" value="A/G_cyclase"/>
</dbReference>
<feature type="domain" description="HAMP" evidence="4">
    <location>
        <begin position="1932"/>
        <end position="1984"/>
    </location>
</feature>
<accession>A0A367ZPQ3</accession>
<evidence type="ECO:0000256" key="1">
    <source>
        <dbReference type="SAM" id="MobiDB-lite"/>
    </source>
</evidence>
<dbReference type="Pfam" id="PF00672">
    <property type="entry name" value="HAMP"/>
    <property type="match status" value="2"/>
</dbReference>
<feature type="region of interest" description="Disordered" evidence="1">
    <location>
        <begin position="1071"/>
        <end position="1133"/>
    </location>
</feature>
<evidence type="ECO:0000313" key="6">
    <source>
        <dbReference type="Proteomes" id="UP000252355"/>
    </source>
</evidence>
<feature type="transmembrane region" description="Helical" evidence="2">
    <location>
        <begin position="363"/>
        <end position="386"/>
    </location>
</feature>
<feature type="compositionally biased region" description="Pro residues" evidence="1">
    <location>
        <begin position="1083"/>
        <end position="1102"/>
    </location>
</feature>
<keyword evidence="2" id="KW-1133">Transmembrane helix</keyword>
<evidence type="ECO:0000259" key="4">
    <source>
        <dbReference type="PROSITE" id="PS50885"/>
    </source>
</evidence>